<evidence type="ECO:0008006" key="4">
    <source>
        <dbReference type="Google" id="ProtNLM"/>
    </source>
</evidence>
<keyword evidence="1" id="KW-0812">Transmembrane</keyword>
<protein>
    <recommendedName>
        <fullName evidence="4">Lipoprotein</fullName>
    </recommendedName>
</protein>
<proteinExistence type="predicted"/>
<reference evidence="2 3" key="1">
    <citation type="submission" date="2019-07" db="EMBL/GenBank/DDBJ databases">
        <title>Complete Genome Sequence of Leptotrichia hofstadii Strain JCM16775.</title>
        <authorList>
            <person name="Watanabe S."/>
            <person name="Cui L."/>
        </authorList>
    </citation>
    <scope>NUCLEOTIDE SEQUENCE [LARGE SCALE GENOMIC DNA]</scope>
    <source>
        <strain evidence="2 3">JCM16775</strain>
    </source>
</reference>
<keyword evidence="1" id="KW-0472">Membrane</keyword>
<sequence length="233" mass="27806">MRKIMFITMVILILASCPIIFLFVNWKLEKSRDLEKEAKILKNGIINSYSKKTLDEFCDTKYELTIKDKRDGKEKNKILFLKKENGNWNGNYTEEIENKIKEIPILYKNGKFYNAENNKVVNNLKNFNLYFQIQSFKLDKFENIKILKSENTSVLGFKNEFDLVLQAEYSDIKNFYSYFSKNFNDVRNNKEKIIFYGKYIKNTDRNIVNIVMETSDFKINEKCGYDILNRELK</sequence>
<keyword evidence="3" id="KW-1185">Reference proteome</keyword>
<organism evidence="2 3">
    <name type="scientific">Leptotrichia hofstadii</name>
    <dbReference type="NCBI Taxonomy" id="157688"/>
    <lineage>
        <taxon>Bacteria</taxon>
        <taxon>Fusobacteriati</taxon>
        <taxon>Fusobacteriota</taxon>
        <taxon>Fusobacteriia</taxon>
        <taxon>Fusobacteriales</taxon>
        <taxon>Leptotrichiaceae</taxon>
        <taxon>Leptotrichia</taxon>
    </lineage>
</organism>
<keyword evidence="1" id="KW-1133">Transmembrane helix</keyword>
<evidence type="ECO:0000313" key="3">
    <source>
        <dbReference type="Proteomes" id="UP000321892"/>
    </source>
</evidence>
<dbReference type="AlphaFoldDB" id="A0A510JI21"/>
<dbReference type="KEGG" id="lhf:JCM16775_1671"/>
<dbReference type="EMBL" id="AP019823">
    <property type="protein sequence ID" value="BBM38960.1"/>
    <property type="molecule type" value="Genomic_DNA"/>
</dbReference>
<feature type="transmembrane region" description="Helical" evidence="1">
    <location>
        <begin position="6"/>
        <end position="26"/>
    </location>
</feature>
<dbReference type="Proteomes" id="UP000321892">
    <property type="component" value="Chromosome"/>
</dbReference>
<evidence type="ECO:0000256" key="1">
    <source>
        <dbReference type="SAM" id="Phobius"/>
    </source>
</evidence>
<accession>A0A510JI21</accession>
<dbReference type="RefSeq" id="WP_026746000.1">
    <property type="nucleotide sequence ID" value="NZ_AP019823.1"/>
</dbReference>
<gene>
    <name evidence="2" type="ORF">JCM16775_1671</name>
</gene>
<name>A0A510JI21_9FUSO</name>
<evidence type="ECO:0000313" key="2">
    <source>
        <dbReference type="EMBL" id="BBM38960.1"/>
    </source>
</evidence>
<dbReference type="PROSITE" id="PS51257">
    <property type="entry name" value="PROKAR_LIPOPROTEIN"/>
    <property type="match status" value="1"/>
</dbReference>